<dbReference type="Proteomes" id="UP000214365">
    <property type="component" value="Unassembled WGS sequence"/>
</dbReference>
<name>A0A1Q5QAG0_TALAT</name>
<dbReference type="STRING" id="1441469.A0A1Q5QAG0"/>
<keyword evidence="3" id="KW-0547">Nucleotide-binding</keyword>
<dbReference type="Pfam" id="PF01636">
    <property type="entry name" value="APH"/>
    <property type="match status" value="1"/>
</dbReference>
<dbReference type="OrthoDB" id="25129at2759"/>
<keyword evidence="4" id="KW-0418">Kinase</keyword>
<keyword evidence="2" id="KW-0808">Transferase</keyword>
<keyword evidence="8" id="KW-1185">Reference proteome</keyword>
<keyword evidence="5" id="KW-0067">ATP-binding</keyword>
<evidence type="ECO:0000256" key="5">
    <source>
        <dbReference type="ARBA" id="ARBA00022840"/>
    </source>
</evidence>
<comment type="caution">
    <text evidence="7">The sequence shown here is derived from an EMBL/GenBank/DDBJ whole genome shotgun (WGS) entry which is preliminary data.</text>
</comment>
<reference evidence="7 8" key="1">
    <citation type="submission" date="2015-06" db="EMBL/GenBank/DDBJ databases">
        <title>Talaromyces atroroseus IBT 11181 draft genome.</title>
        <authorList>
            <person name="Rasmussen K.B."/>
            <person name="Rasmussen S."/>
            <person name="Petersen B."/>
            <person name="Sicheritz-Ponten T."/>
            <person name="Mortensen U.H."/>
            <person name="Thrane U."/>
        </authorList>
    </citation>
    <scope>NUCLEOTIDE SEQUENCE [LARGE SCALE GENOMIC DNA]</scope>
    <source>
        <strain evidence="7 8">IBT 11181</strain>
    </source>
</reference>
<dbReference type="GO" id="GO:0005524">
    <property type="term" value="F:ATP binding"/>
    <property type="evidence" value="ECO:0007669"/>
    <property type="project" value="UniProtKB-KW"/>
</dbReference>
<dbReference type="InterPro" id="IPR002575">
    <property type="entry name" value="Aminoglycoside_PTrfase"/>
</dbReference>
<dbReference type="RefSeq" id="XP_020123031.1">
    <property type="nucleotide sequence ID" value="XM_020261535.1"/>
</dbReference>
<evidence type="ECO:0000313" key="7">
    <source>
        <dbReference type="EMBL" id="OKL62910.1"/>
    </source>
</evidence>
<evidence type="ECO:0000256" key="4">
    <source>
        <dbReference type="ARBA" id="ARBA00022777"/>
    </source>
</evidence>
<gene>
    <name evidence="7" type="ORF">UA08_01198</name>
</gene>
<dbReference type="Gene3D" id="3.30.200.20">
    <property type="entry name" value="Phosphorylase Kinase, domain 1"/>
    <property type="match status" value="1"/>
</dbReference>
<evidence type="ECO:0000256" key="1">
    <source>
        <dbReference type="ARBA" id="ARBA00010165"/>
    </source>
</evidence>
<evidence type="ECO:0000256" key="2">
    <source>
        <dbReference type="ARBA" id="ARBA00022679"/>
    </source>
</evidence>
<dbReference type="GO" id="GO:0016301">
    <property type="term" value="F:kinase activity"/>
    <property type="evidence" value="ECO:0007669"/>
    <property type="project" value="UniProtKB-KW"/>
</dbReference>
<dbReference type="GeneID" id="31000953"/>
<dbReference type="SUPFAM" id="SSF56112">
    <property type="entry name" value="Protein kinase-like (PK-like)"/>
    <property type="match status" value="1"/>
</dbReference>
<organism evidence="7 8">
    <name type="scientific">Talaromyces atroroseus</name>
    <dbReference type="NCBI Taxonomy" id="1441469"/>
    <lineage>
        <taxon>Eukaryota</taxon>
        <taxon>Fungi</taxon>
        <taxon>Dikarya</taxon>
        <taxon>Ascomycota</taxon>
        <taxon>Pezizomycotina</taxon>
        <taxon>Eurotiomycetes</taxon>
        <taxon>Eurotiomycetidae</taxon>
        <taxon>Eurotiales</taxon>
        <taxon>Trichocomaceae</taxon>
        <taxon>Talaromyces</taxon>
        <taxon>Talaromyces sect. Trachyspermi</taxon>
    </lineage>
</organism>
<accession>A0A1Q5QAG0</accession>
<dbReference type="AlphaFoldDB" id="A0A1Q5QAG0"/>
<protein>
    <recommendedName>
        <fullName evidence="6">Aminoglycoside phosphotransferase domain-containing protein</fullName>
    </recommendedName>
</protein>
<sequence>METDADIESSVIAQLASTDYVCSTITRLNGGTANFVYRGFPNNNDGHLSQKDGQPDSKIGSKGAIIIKHTKNFVALNRDFKLDAERCAYEAEILNALNAFSPVRDTLFTVKTPSLYQSLSAGHTQIMEDLPGSADLKSWLLSPAGMCIEKSVAKAIGHALGSWIGSFHAWGSQDRQAGLRKKLAGNKSMQKLKYAINYETLVSMVDKYPQILDGTRAVFEQVRSHAAEEISDSDQRNNNGSWGLIHGDFWTGNVLIATNSMFIIDWELSQLGMRALDLGQMLAELYEVKHFKGNDAGAWIIEGLVENYAPLNEEIAFRTAVHMGVHLVCWSSVPGWGSQRQIEDAIMIGRELVVKGWKRDRAWFERDELLTCLFT</sequence>
<dbReference type="InterPro" id="IPR011009">
    <property type="entry name" value="Kinase-like_dom_sf"/>
</dbReference>
<proteinExistence type="inferred from homology"/>
<feature type="domain" description="Aminoglycoside phosphotransferase" evidence="6">
    <location>
        <begin position="83"/>
        <end position="284"/>
    </location>
</feature>
<dbReference type="PANTHER" id="PTHR34273:SF2">
    <property type="entry name" value="METHYLTHIORIBOSE KINASE"/>
    <property type="match status" value="1"/>
</dbReference>
<evidence type="ECO:0000313" key="8">
    <source>
        <dbReference type="Proteomes" id="UP000214365"/>
    </source>
</evidence>
<dbReference type="PANTHER" id="PTHR34273">
    <property type="entry name" value="METHYLTHIORIBOSE KINASE"/>
    <property type="match status" value="1"/>
</dbReference>
<dbReference type="Gene3D" id="3.90.1200.10">
    <property type="match status" value="1"/>
</dbReference>
<evidence type="ECO:0000256" key="3">
    <source>
        <dbReference type="ARBA" id="ARBA00022741"/>
    </source>
</evidence>
<dbReference type="EMBL" id="LFMY01000002">
    <property type="protein sequence ID" value="OKL62910.1"/>
    <property type="molecule type" value="Genomic_DNA"/>
</dbReference>
<evidence type="ECO:0000259" key="6">
    <source>
        <dbReference type="Pfam" id="PF01636"/>
    </source>
</evidence>
<comment type="similarity">
    <text evidence="1">Belongs to the methylthioribose kinase family.</text>
</comment>